<dbReference type="PANTHER" id="PTHR10954:SF7">
    <property type="entry name" value="RIBONUCLEASE H2 SUBUNIT A"/>
    <property type="match status" value="1"/>
</dbReference>
<proteinExistence type="inferred from homology"/>
<dbReference type="SUPFAM" id="SSF53098">
    <property type="entry name" value="Ribonuclease H-like"/>
    <property type="match status" value="1"/>
</dbReference>
<comment type="cofactor">
    <cofactor evidence="2">
        <name>Mg(2+)</name>
        <dbReference type="ChEBI" id="CHEBI:18420"/>
    </cofactor>
</comment>
<evidence type="ECO:0000256" key="7">
    <source>
        <dbReference type="ARBA" id="ARBA00022801"/>
    </source>
</evidence>
<evidence type="ECO:0000256" key="9">
    <source>
        <dbReference type="RuleBase" id="RU003515"/>
    </source>
</evidence>
<dbReference type="OrthoDB" id="7462577at2759"/>
<dbReference type="Pfam" id="PF01351">
    <property type="entry name" value="RNase_HII"/>
    <property type="match status" value="1"/>
</dbReference>
<dbReference type="NCBIfam" id="TIGR00729">
    <property type="entry name" value="ribonuclease HII"/>
    <property type="match status" value="1"/>
</dbReference>
<dbReference type="InterPro" id="IPR001352">
    <property type="entry name" value="RNase_HII/HIII"/>
</dbReference>
<evidence type="ECO:0000256" key="1">
    <source>
        <dbReference type="ARBA" id="ARBA00000077"/>
    </source>
</evidence>
<comment type="function">
    <text evidence="9">Endonuclease that specifically degrades the RNA of RNA-DNA hybrids.</text>
</comment>
<keyword evidence="6 8" id="KW-0255">Endonuclease</keyword>
<feature type="binding site" evidence="8">
    <location>
        <position position="28"/>
    </location>
    <ligand>
        <name>a divalent metal cation</name>
        <dbReference type="ChEBI" id="CHEBI:60240"/>
    </ligand>
</feature>
<dbReference type="PROSITE" id="PS51975">
    <property type="entry name" value="RNASE_H_2"/>
    <property type="match status" value="1"/>
</dbReference>
<accession>A0A024GPP0</accession>
<comment type="cofactor">
    <cofactor evidence="8">
        <name>Mn(2+)</name>
        <dbReference type="ChEBI" id="CHEBI:29035"/>
    </cofactor>
    <cofactor evidence="8">
        <name>Mg(2+)</name>
        <dbReference type="ChEBI" id="CHEBI:18420"/>
    </cofactor>
    <text evidence="8">Manganese or magnesium. Binds 1 divalent metal ion per monomer in the absence of substrate. May bind a second metal ion after substrate binding.</text>
</comment>
<dbReference type="GO" id="GO:0006298">
    <property type="term" value="P:mismatch repair"/>
    <property type="evidence" value="ECO:0007669"/>
    <property type="project" value="TreeGrafter"/>
</dbReference>
<dbReference type="GO" id="GO:0003723">
    <property type="term" value="F:RNA binding"/>
    <property type="evidence" value="ECO:0007669"/>
    <property type="project" value="UniProtKB-UniRule"/>
</dbReference>
<keyword evidence="12" id="KW-1185">Reference proteome</keyword>
<dbReference type="STRING" id="65357.A0A024GPP0"/>
<dbReference type="InterPro" id="IPR012337">
    <property type="entry name" value="RNaseH-like_sf"/>
</dbReference>
<sequence length="302" mass="34095">MRFQEQKLIETDVPASCSSGNPIMMGIDEAGRGPVLGPMVYCAAYWAVESSGSCEAMGFDDSKVLSAASRKNLYDKINETAEIGWIARSVSASEISDKMQRKVRNLNEIARDATIQIIETIQSKGVCLQCVYVDTIGDPLWYQNFLTKHFQNQISFIVRKKADQLFKIVSAASIVAKVIRDTILEEWKWEMLDHNLPTTFGSGYPSDPSTKAWLLQHRDPVFAYPNIVRFSWSTIETLMQATPKVVWAFEFEDRTKENGSLRASITSFFPPSTNAKSSEKKRKRSSILTARRLCAVQRIEDL</sequence>
<dbReference type="EC" id="3.1.26.4" evidence="9"/>
<dbReference type="GO" id="GO:0046872">
    <property type="term" value="F:metal ion binding"/>
    <property type="evidence" value="ECO:0007669"/>
    <property type="project" value="UniProtKB-KW"/>
</dbReference>
<keyword evidence="4 8" id="KW-0540">Nuclease</keyword>
<dbReference type="GO" id="GO:0043137">
    <property type="term" value="P:DNA replication, removal of RNA primer"/>
    <property type="evidence" value="ECO:0007669"/>
    <property type="project" value="TreeGrafter"/>
</dbReference>
<evidence type="ECO:0000313" key="12">
    <source>
        <dbReference type="Proteomes" id="UP000053237"/>
    </source>
</evidence>
<dbReference type="FunFam" id="3.30.420.10:FF:000016">
    <property type="entry name" value="Ribonuclease"/>
    <property type="match status" value="1"/>
</dbReference>
<dbReference type="Gene3D" id="3.30.420.10">
    <property type="entry name" value="Ribonuclease H-like superfamily/Ribonuclease H"/>
    <property type="match status" value="1"/>
</dbReference>
<evidence type="ECO:0000259" key="10">
    <source>
        <dbReference type="PROSITE" id="PS51975"/>
    </source>
</evidence>
<comment type="similarity">
    <text evidence="3">Belongs to the RNase HII family. Eukaryotic subfamily.</text>
</comment>
<keyword evidence="7 8" id="KW-0378">Hydrolase</keyword>
<keyword evidence="5 8" id="KW-0479">Metal-binding</keyword>
<reference evidence="11 12" key="1">
    <citation type="submission" date="2012-05" db="EMBL/GenBank/DDBJ databases">
        <title>Recombination and specialization in a pathogen metapopulation.</title>
        <authorList>
            <person name="Gardiner A."/>
            <person name="Kemen E."/>
            <person name="Schultz-Larsen T."/>
            <person name="MacLean D."/>
            <person name="Van Oosterhout C."/>
            <person name="Jones J.D.G."/>
        </authorList>
    </citation>
    <scope>NUCLEOTIDE SEQUENCE [LARGE SCALE GENOMIC DNA]</scope>
    <source>
        <strain evidence="11 12">Ac Nc2</strain>
    </source>
</reference>
<protein>
    <recommendedName>
        <fullName evidence="9">Ribonuclease</fullName>
        <ecNumber evidence="9">3.1.26.4</ecNumber>
    </recommendedName>
</protein>
<dbReference type="InterPro" id="IPR024567">
    <property type="entry name" value="RNase_HII/HIII_dom"/>
</dbReference>
<gene>
    <name evidence="11" type="ORF">BN9_100560</name>
</gene>
<feature type="binding site" evidence="8">
    <location>
        <position position="134"/>
    </location>
    <ligand>
        <name>a divalent metal cation</name>
        <dbReference type="ChEBI" id="CHEBI:60240"/>
    </ligand>
</feature>
<feature type="domain" description="RNase H type-2" evidence="10">
    <location>
        <begin position="22"/>
        <end position="244"/>
    </location>
</feature>
<comment type="catalytic activity">
    <reaction evidence="1 8 9">
        <text>Endonucleolytic cleavage to 5'-phosphomonoester.</text>
        <dbReference type="EC" id="3.1.26.4"/>
    </reaction>
</comment>
<name>A0A024GPP0_9STRA</name>
<evidence type="ECO:0000256" key="5">
    <source>
        <dbReference type="ARBA" id="ARBA00022723"/>
    </source>
</evidence>
<evidence type="ECO:0000256" key="2">
    <source>
        <dbReference type="ARBA" id="ARBA00001946"/>
    </source>
</evidence>
<dbReference type="PANTHER" id="PTHR10954">
    <property type="entry name" value="RIBONUCLEASE H2 SUBUNIT A"/>
    <property type="match status" value="1"/>
</dbReference>
<evidence type="ECO:0000256" key="6">
    <source>
        <dbReference type="ARBA" id="ARBA00022759"/>
    </source>
</evidence>
<evidence type="ECO:0000256" key="3">
    <source>
        <dbReference type="ARBA" id="ARBA00007058"/>
    </source>
</evidence>
<dbReference type="InterPro" id="IPR023160">
    <property type="entry name" value="RNase_HII_hlx-loop-hlx_cap_dom"/>
</dbReference>
<evidence type="ECO:0000256" key="4">
    <source>
        <dbReference type="ARBA" id="ARBA00022722"/>
    </source>
</evidence>
<comment type="caution">
    <text evidence="11">The sequence shown here is derived from an EMBL/GenBank/DDBJ whole genome shotgun (WGS) entry which is preliminary data.</text>
</comment>
<dbReference type="InParanoid" id="A0A024GPP0"/>
<dbReference type="CDD" id="cd07181">
    <property type="entry name" value="RNase_HII_eukaryota_like"/>
    <property type="match status" value="1"/>
</dbReference>
<dbReference type="Gene3D" id="1.10.10.460">
    <property type="entry name" value="Ribonuclease hii. Domain 2"/>
    <property type="match status" value="1"/>
</dbReference>
<dbReference type="AlphaFoldDB" id="A0A024GPP0"/>
<organism evidence="11 12">
    <name type="scientific">Albugo candida</name>
    <dbReference type="NCBI Taxonomy" id="65357"/>
    <lineage>
        <taxon>Eukaryota</taxon>
        <taxon>Sar</taxon>
        <taxon>Stramenopiles</taxon>
        <taxon>Oomycota</taxon>
        <taxon>Peronosporomycetes</taxon>
        <taxon>Albuginales</taxon>
        <taxon>Albuginaceae</taxon>
        <taxon>Albugo</taxon>
    </lineage>
</organism>
<dbReference type="GO" id="GO:0004523">
    <property type="term" value="F:RNA-DNA hybrid ribonuclease activity"/>
    <property type="evidence" value="ECO:0007669"/>
    <property type="project" value="UniProtKB-UniRule"/>
</dbReference>
<dbReference type="FunFam" id="1.10.10.460:FF:000001">
    <property type="entry name" value="Ribonuclease"/>
    <property type="match status" value="1"/>
</dbReference>
<feature type="binding site" evidence="8">
    <location>
        <position position="29"/>
    </location>
    <ligand>
        <name>a divalent metal cation</name>
        <dbReference type="ChEBI" id="CHEBI:60240"/>
    </ligand>
</feature>
<dbReference type="FunCoup" id="A0A024GPP0">
    <property type="interactions" value="310"/>
</dbReference>
<dbReference type="InterPro" id="IPR036397">
    <property type="entry name" value="RNaseH_sf"/>
</dbReference>
<evidence type="ECO:0000313" key="11">
    <source>
        <dbReference type="EMBL" id="CCI48847.1"/>
    </source>
</evidence>
<evidence type="ECO:0000256" key="8">
    <source>
        <dbReference type="PROSITE-ProRule" id="PRU01319"/>
    </source>
</evidence>
<dbReference type="InterPro" id="IPR004649">
    <property type="entry name" value="RNase_H2_suA"/>
</dbReference>
<dbReference type="Proteomes" id="UP000053237">
    <property type="component" value="Unassembled WGS sequence"/>
</dbReference>
<dbReference type="GO" id="GO:0032299">
    <property type="term" value="C:ribonuclease H2 complex"/>
    <property type="evidence" value="ECO:0007669"/>
    <property type="project" value="TreeGrafter"/>
</dbReference>
<dbReference type="EMBL" id="CAIX01000252">
    <property type="protein sequence ID" value="CCI48847.1"/>
    <property type="molecule type" value="Genomic_DNA"/>
</dbReference>